<keyword evidence="11 14" id="KW-0472">Membrane</keyword>
<evidence type="ECO:0000256" key="14">
    <source>
        <dbReference type="PROSITE-ProRule" id="PRU01360"/>
    </source>
</evidence>
<keyword evidence="4 14" id="KW-1134">Transmembrane beta strand</keyword>
<keyword evidence="8" id="KW-0408">Iron</keyword>
<keyword evidence="12" id="KW-0675">Receptor</keyword>
<evidence type="ECO:0000313" key="20">
    <source>
        <dbReference type="Proteomes" id="UP000619761"/>
    </source>
</evidence>
<feature type="short sequence motif" description="TonB C-terminal box" evidence="15">
    <location>
        <begin position="680"/>
        <end position="697"/>
    </location>
</feature>
<dbReference type="InterPro" id="IPR039426">
    <property type="entry name" value="TonB-dep_rcpt-like"/>
</dbReference>
<keyword evidence="5" id="KW-0410">Iron transport</keyword>
<dbReference type="PANTHER" id="PTHR32552:SF74">
    <property type="entry name" value="HYDROXAMATE SIDEROPHORE RECEPTOR FHUE"/>
    <property type="match status" value="1"/>
</dbReference>
<dbReference type="Pfam" id="PF07715">
    <property type="entry name" value="Plug"/>
    <property type="match status" value="1"/>
</dbReference>
<dbReference type="InterPro" id="IPR037066">
    <property type="entry name" value="Plug_dom_sf"/>
</dbReference>
<dbReference type="Proteomes" id="UP000619761">
    <property type="component" value="Unassembled WGS sequence"/>
</dbReference>
<evidence type="ECO:0000256" key="9">
    <source>
        <dbReference type="ARBA" id="ARBA00023065"/>
    </source>
</evidence>
<evidence type="ECO:0000256" key="7">
    <source>
        <dbReference type="ARBA" id="ARBA00022729"/>
    </source>
</evidence>
<evidence type="ECO:0000256" key="2">
    <source>
        <dbReference type="ARBA" id="ARBA00009810"/>
    </source>
</evidence>
<evidence type="ECO:0000256" key="10">
    <source>
        <dbReference type="ARBA" id="ARBA00023077"/>
    </source>
</evidence>
<dbReference type="PROSITE" id="PS01156">
    <property type="entry name" value="TONB_DEPENDENT_REC_2"/>
    <property type="match status" value="1"/>
</dbReference>
<dbReference type="PROSITE" id="PS52016">
    <property type="entry name" value="TONB_DEPENDENT_REC_3"/>
    <property type="match status" value="1"/>
</dbReference>
<dbReference type="InterPro" id="IPR036942">
    <property type="entry name" value="Beta-barrel_TonB_sf"/>
</dbReference>
<feature type="domain" description="TonB-dependent receptor-like beta-barrel" evidence="17">
    <location>
        <begin position="252"/>
        <end position="667"/>
    </location>
</feature>
<name>A0ABQ3B4X7_9GAMM</name>
<dbReference type="InterPro" id="IPR012910">
    <property type="entry name" value="Plug_dom"/>
</dbReference>
<dbReference type="InterPro" id="IPR010917">
    <property type="entry name" value="TonB_rcpt_CS"/>
</dbReference>
<comment type="similarity">
    <text evidence="2 14 16">Belongs to the TonB-dependent receptor family.</text>
</comment>
<organism evidence="19 20">
    <name type="scientific">Cellvibrio zantedeschiae</name>
    <dbReference type="NCBI Taxonomy" id="1237077"/>
    <lineage>
        <taxon>Bacteria</taxon>
        <taxon>Pseudomonadati</taxon>
        <taxon>Pseudomonadota</taxon>
        <taxon>Gammaproteobacteria</taxon>
        <taxon>Cellvibrionales</taxon>
        <taxon>Cellvibrionaceae</taxon>
        <taxon>Cellvibrio</taxon>
    </lineage>
</organism>
<dbReference type="InterPro" id="IPR000531">
    <property type="entry name" value="Beta-barrel_TonB"/>
</dbReference>
<keyword evidence="7" id="KW-0732">Signal</keyword>
<evidence type="ECO:0000256" key="8">
    <source>
        <dbReference type="ARBA" id="ARBA00023004"/>
    </source>
</evidence>
<evidence type="ECO:0000256" key="6">
    <source>
        <dbReference type="ARBA" id="ARBA00022692"/>
    </source>
</evidence>
<evidence type="ECO:0000256" key="12">
    <source>
        <dbReference type="ARBA" id="ARBA00023170"/>
    </source>
</evidence>
<dbReference type="Gene3D" id="2.40.170.20">
    <property type="entry name" value="TonB-dependent receptor, beta-barrel domain"/>
    <property type="match status" value="1"/>
</dbReference>
<feature type="domain" description="TonB-dependent receptor plug" evidence="18">
    <location>
        <begin position="63"/>
        <end position="162"/>
    </location>
</feature>
<evidence type="ECO:0000313" key="19">
    <source>
        <dbReference type="EMBL" id="GGY77237.1"/>
    </source>
</evidence>
<dbReference type="InterPro" id="IPR010105">
    <property type="entry name" value="TonB_sidphr_rcpt"/>
</dbReference>
<evidence type="ECO:0000256" key="4">
    <source>
        <dbReference type="ARBA" id="ARBA00022452"/>
    </source>
</evidence>
<sequence length="697" mass="76837">MSRPAAKSILALAVAMATQWSYGTEEILNDQGSGAGSEIEEVYIVGLRDNRVSKGATGLAMSLYETPQSVTVMDQAFIEGFGLDDVNHALKFITGVNVDETETDRTYYNSRGFDIKSMQVDGIGMPFNWNVVGALDTAVYEKIEVIRGANGLLTGTGNPSGTINYIRKRPTNEFKASTEFTLGAWGKQRGELDVSAPFTDSGTWAGRIVIASQDADSYLKLYSTNRDIFYGVVDGQLGESSTITFGYTDQTNKAQSPLWGALPLLYTNGEQTNYPTSTTTSMPWAFYDTSNKTGFVEYTHKLGGGWEFKTVYTHSEYEEPSELFYVYGEPDKDTGLGLFGWPGKYFNESKRDLLDVTLSGSFEFGGRSQDILIGFSGSKADSGYLEYHAPSDDPAWGALPAFPGWSGREIARPDFGPAQVAGDWNDDLRRLYIITHLRATDRLDFVLGANSIDNSTRGFNFGDSMAKDEQQTSPYFGVNYQLASNIKLYGSYSDIFEPQADINEQLKPLGAAQGKSYELGVKSQWFDEQLLTSFAVFKADQSNYAEFAGHNDEHNVDYSKGIDVVSEGYELEASGKITDHWHLLAGFTKVDLDDGHGNQVRTFVPGKTFNFGARYTPTAALEIGASWRWQDDIHTGAIKQEAYGVGSAYITYAVSNHIKLALNLNNVTDEKYLTSLYWSQSFYGAPRNASASVKVSF</sequence>
<keyword evidence="13 14" id="KW-0998">Cell outer membrane</keyword>
<accession>A0ABQ3B4X7</accession>
<dbReference type="Gene3D" id="2.170.130.10">
    <property type="entry name" value="TonB-dependent receptor, plug domain"/>
    <property type="match status" value="1"/>
</dbReference>
<evidence type="ECO:0000256" key="13">
    <source>
        <dbReference type="ARBA" id="ARBA00023237"/>
    </source>
</evidence>
<evidence type="ECO:0000256" key="3">
    <source>
        <dbReference type="ARBA" id="ARBA00022448"/>
    </source>
</evidence>
<dbReference type="CDD" id="cd01347">
    <property type="entry name" value="ligand_gated_channel"/>
    <property type="match status" value="1"/>
</dbReference>
<keyword evidence="6 14" id="KW-0812">Transmembrane</keyword>
<evidence type="ECO:0000259" key="18">
    <source>
        <dbReference type="Pfam" id="PF07715"/>
    </source>
</evidence>
<comment type="caution">
    <text evidence="19">The sequence shown here is derived from an EMBL/GenBank/DDBJ whole genome shotgun (WGS) entry which is preliminary data.</text>
</comment>
<keyword evidence="9" id="KW-0406">Ion transport</keyword>
<dbReference type="NCBIfam" id="TIGR01783">
    <property type="entry name" value="TonB-siderophor"/>
    <property type="match status" value="1"/>
</dbReference>
<evidence type="ECO:0000256" key="11">
    <source>
        <dbReference type="ARBA" id="ARBA00023136"/>
    </source>
</evidence>
<evidence type="ECO:0000259" key="17">
    <source>
        <dbReference type="Pfam" id="PF00593"/>
    </source>
</evidence>
<evidence type="ECO:0000256" key="1">
    <source>
        <dbReference type="ARBA" id="ARBA00004571"/>
    </source>
</evidence>
<comment type="subcellular location">
    <subcellularLocation>
        <location evidence="1 14">Cell outer membrane</location>
        <topology evidence="1 14">Multi-pass membrane protein</topology>
    </subcellularLocation>
</comment>
<gene>
    <name evidence="19" type="primary">fpvA1</name>
    <name evidence="19" type="ORF">GCM10011613_22200</name>
</gene>
<dbReference type="SUPFAM" id="SSF56935">
    <property type="entry name" value="Porins"/>
    <property type="match status" value="1"/>
</dbReference>
<keyword evidence="20" id="KW-1185">Reference proteome</keyword>
<evidence type="ECO:0000256" key="15">
    <source>
        <dbReference type="PROSITE-ProRule" id="PRU10144"/>
    </source>
</evidence>
<proteinExistence type="inferred from homology"/>
<evidence type="ECO:0000256" key="5">
    <source>
        <dbReference type="ARBA" id="ARBA00022496"/>
    </source>
</evidence>
<keyword evidence="3 14" id="KW-0813">Transport</keyword>
<dbReference type="PANTHER" id="PTHR32552">
    <property type="entry name" value="FERRICHROME IRON RECEPTOR-RELATED"/>
    <property type="match status" value="1"/>
</dbReference>
<evidence type="ECO:0000256" key="16">
    <source>
        <dbReference type="RuleBase" id="RU003357"/>
    </source>
</evidence>
<keyword evidence="10 16" id="KW-0798">TonB box</keyword>
<dbReference type="RefSeq" id="WP_189418604.1">
    <property type="nucleotide sequence ID" value="NZ_BMYZ01000002.1"/>
</dbReference>
<reference evidence="20" key="1">
    <citation type="journal article" date="2019" name="Int. J. Syst. Evol. Microbiol.">
        <title>The Global Catalogue of Microorganisms (GCM) 10K type strain sequencing project: providing services to taxonomists for standard genome sequencing and annotation.</title>
        <authorList>
            <consortium name="The Broad Institute Genomics Platform"/>
            <consortium name="The Broad Institute Genome Sequencing Center for Infectious Disease"/>
            <person name="Wu L."/>
            <person name="Ma J."/>
        </authorList>
    </citation>
    <scope>NUCLEOTIDE SEQUENCE [LARGE SCALE GENOMIC DNA]</scope>
    <source>
        <strain evidence="20">KCTC 32239</strain>
    </source>
</reference>
<dbReference type="Pfam" id="PF00593">
    <property type="entry name" value="TonB_dep_Rec_b-barrel"/>
    <property type="match status" value="1"/>
</dbReference>
<dbReference type="EMBL" id="BMYZ01000002">
    <property type="protein sequence ID" value="GGY77237.1"/>
    <property type="molecule type" value="Genomic_DNA"/>
</dbReference>
<protein>
    <submittedName>
        <fullName evidence="19">Ligand-gated channel protein</fullName>
    </submittedName>
</protein>